<feature type="compositionally biased region" description="Low complexity" evidence="2">
    <location>
        <begin position="273"/>
        <end position="282"/>
    </location>
</feature>
<proteinExistence type="predicted"/>
<accession>A0AAD8Y4F6</accession>
<feature type="region of interest" description="Disordered" evidence="2">
    <location>
        <begin position="196"/>
        <end position="222"/>
    </location>
</feature>
<keyword evidence="4" id="KW-1185">Reference proteome</keyword>
<gene>
    <name evidence="3" type="ORF">QTG54_010661</name>
</gene>
<dbReference type="AlphaFoldDB" id="A0AAD8Y4F6"/>
<name>A0AAD8Y4F6_9STRA</name>
<sequence length="416" mass="46905">MSSEDDDSNSTDAIVMERSSSCHSLRSMPLQKDDDYFYYHGDGGTEDDEDGDGETVDHIGLLIGPAIVQNRTTNMERDFRDSLRSMTSEVTSDWNDNDAGSQDELHSTTQECIGLKLQIADLKAQLDDQKFHYREKYNAAVSSLQDRNLSLECENVVLKQKLQESEDAALRERVEARRVERLLQDKVELMAREVQLSQDRKHHDQAMRRRSSTSGDTHNVSNCREEEYLPFPQSHNATRRLSASFVAVGRRPSLLESMCQSFRKNSNDIPAMSSSQVSSMGSDDSDTICHDSWANVDEINAQTEIFNKKSISKLFEGAAKKGCPESELVRSSRRNSTMCSQQPVPTSPRRKVQRRKSFALGERPPSLKDLFSKSRREEQGIDVESEIWDCPGENAALESSSNSVATDYHTVLTAGW</sequence>
<evidence type="ECO:0000256" key="2">
    <source>
        <dbReference type="SAM" id="MobiDB-lite"/>
    </source>
</evidence>
<feature type="compositionally biased region" description="Basic residues" evidence="2">
    <location>
        <begin position="348"/>
        <end position="357"/>
    </location>
</feature>
<feature type="region of interest" description="Disordered" evidence="2">
    <location>
        <begin position="36"/>
        <end position="55"/>
    </location>
</feature>
<feature type="region of interest" description="Disordered" evidence="2">
    <location>
        <begin position="1"/>
        <end position="26"/>
    </location>
</feature>
<reference evidence="3" key="1">
    <citation type="submission" date="2023-06" db="EMBL/GenBank/DDBJ databases">
        <title>Survivors Of The Sea: Transcriptome response of Skeletonema marinoi to long-term dormancy.</title>
        <authorList>
            <person name="Pinder M.I.M."/>
            <person name="Kourtchenko O."/>
            <person name="Robertson E.K."/>
            <person name="Larsson T."/>
            <person name="Maumus F."/>
            <person name="Osuna-Cruz C.M."/>
            <person name="Vancaester E."/>
            <person name="Stenow R."/>
            <person name="Vandepoele K."/>
            <person name="Ploug H."/>
            <person name="Bruchert V."/>
            <person name="Godhe A."/>
            <person name="Topel M."/>
        </authorList>
    </citation>
    <scope>NUCLEOTIDE SEQUENCE</scope>
    <source>
        <strain evidence="3">R05AC</strain>
    </source>
</reference>
<protein>
    <submittedName>
        <fullName evidence="3">Uncharacterized protein</fullName>
    </submittedName>
</protein>
<evidence type="ECO:0000313" key="4">
    <source>
        <dbReference type="Proteomes" id="UP001224775"/>
    </source>
</evidence>
<feature type="compositionally biased region" description="Basic and acidic residues" evidence="2">
    <location>
        <begin position="198"/>
        <end position="207"/>
    </location>
</feature>
<keyword evidence="1" id="KW-0175">Coiled coil</keyword>
<feature type="compositionally biased region" description="Polar residues" evidence="2">
    <location>
        <begin position="334"/>
        <end position="344"/>
    </location>
</feature>
<feature type="compositionally biased region" description="Acidic residues" evidence="2">
    <location>
        <begin position="44"/>
        <end position="54"/>
    </location>
</feature>
<dbReference type="EMBL" id="JATAAI010000020">
    <property type="protein sequence ID" value="KAK1738631.1"/>
    <property type="molecule type" value="Genomic_DNA"/>
</dbReference>
<feature type="coiled-coil region" evidence="1">
    <location>
        <begin position="134"/>
        <end position="168"/>
    </location>
</feature>
<evidence type="ECO:0000256" key="1">
    <source>
        <dbReference type="SAM" id="Coils"/>
    </source>
</evidence>
<dbReference type="Proteomes" id="UP001224775">
    <property type="component" value="Unassembled WGS sequence"/>
</dbReference>
<feature type="compositionally biased region" description="Polar residues" evidence="2">
    <location>
        <begin position="212"/>
        <end position="222"/>
    </location>
</feature>
<organism evidence="3 4">
    <name type="scientific">Skeletonema marinoi</name>
    <dbReference type="NCBI Taxonomy" id="267567"/>
    <lineage>
        <taxon>Eukaryota</taxon>
        <taxon>Sar</taxon>
        <taxon>Stramenopiles</taxon>
        <taxon>Ochrophyta</taxon>
        <taxon>Bacillariophyta</taxon>
        <taxon>Coscinodiscophyceae</taxon>
        <taxon>Thalassiosirophycidae</taxon>
        <taxon>Thalassiosirales</taxon>
        <taxon>Skeletonemataceae</taxon>
        <taxon>Skeletonema</taxon>
        <taxon>Skeletonema marinoi-dohrnii complex</taxon>
    </lineage>
</organism>
<feature type="region of interest" description="Disordered" evidence="2">
    <location>
        <begin position="266"/>
        <end position="285"/>
    </location>
</feature>
<comment type="caution">
    <text evidence="3">The sequence shown here is derived from an EMBL/GenBank/DDBJ whole genome shotgun (WGS) entry which is preliminary data.</text>
</comment>
<feature type="region of interest" description="Disordered" evidence="2">
    <location>
        <begin position="326"/>
        <end position="359"/>
    </location>
</feature>
<evidence type="ECO:0000313" key="3">
    <source>
        <dbReference type="EMBL" id="KAK1738631.1"/>
    </source>
</evidence>